<dbReference type="PROSITE" id="PS51257">
    <property type="entry name" value="PROKAR_LIPOPROTEIN"/>
    <property type="match status" value="1"/>
</dbReference>
<accession>A0ABV5H3S9</accession>
<protein>
    <submittedName>
        <fullName evidence="1">Uncharacterized protein</fullName>
    </submittedName>
</protein>
<name>A0ABV5H3S9_9FLAO</name>
<evidence type="ECO:0000313" key="1">
    <source>
        <dbReference type="EMBL" id="MFB9106559.1"/>
    </source>
</evidence>
<sequence length="83" mass="9536">MRELSSLNIPFSFGFVSCNTTNGLSKGYRVVTKGILRQGLRGDQSNKADVLIAYVDYDDQQEDKNRFFYYPLLMMFNGQKVQP</sequence>
<dbReference type="EMBL" id="JBHMFA010000018">
    <property type="protein sequence ID" value="MFB9106559.1"/>
    <property type="molecule type" value="Genomic_DNA"/>
</dbReference>
<dbReference type="RefSeq" id="WP_290270636.1">
    <property type="nucleotide sequence ID" value="NZ_JAUFQP010000010.1"/>
</dbReference>
<evidence type="ECO:0000313" key="2">
    <source>
        <dbReference type="Proteomes" id="UP001589590"/>
    </source>
</evidence>
<dbReference type="Proteomes" id="UP001589590">
    <property type="component" value="Unassembled WGS sequence"/>
</dbReference>
<organism evidence="1 2">
    <name type="scientific">Algibacter miyuki</name>
    <dbReference type="NCBI Taxonomy" id="1306933"/>
    <lineage>
        <taxon>Bacteria</taxon>
        <taxon>Pseudomonadati</taxon>
        <taxon>Bacteroidota</taxon>
        <taxon>Flavobacteriia</taxon>
        <taxon>Flavobacteriales</taxon>
        <taxon>Flavobacteriaceae</taxon>
        <taxon>Algibacter</taxon>
    </lineage>
</organism>
<comment type="caution">
    <text evidence="1">The sequence shown here is derived from an EMBL/GenBank/DDBJ whole genome shotgun (WGS) entry which is preliminary data.</text>
</comment>
<gene>
    <name evidence="1" type="ORF">ACFFU1_16745</name>
</gene>
<reference evidence="1 2" key="1">
    <citation type="submission" date="2024-09" db="EMBL/GenBank/DDBJ databases">
        <authorList>
            <person name="Sun Q."/>
            <person name="Mori K."/>
        </authorList>
    </citation>
    <scope>NUCLEOTIDE SEQUENCE [LARGE SCALE GENOMIC DNA]</scope>
    <source>
        <strain evidence="1 2">CECT 8300</strain>
    </source>
</reference>
<keyword evidence="2" id="KW-1185">Reference proteome</keyword>
<proteinExistence type="predicted"/>